<evidence type="ECO:0000313" key="2">
    <source>
        <dbReference type="Proteomes" id="UP000188145"/>
    </source>
</evidence>
<accession>A0A1Q2CN19</accession>
<organism evidence="1 2">
    <name type="scientific">Tessaracoccus aquimaris</name>
    <dbReference type="NCBI Taxonomy" id="1332264"/>
    <lineage>
        <taxon>Bacteria</taxon>
        <taxon>Bacillati</taxon>
        <taxon>Actinomycetota</taxon>
        <taxon>Actinomycetes</taxon>
        <taxon>Propionibacteriales</taxon>
        <taxon>Propionibacteriaceae</taxon>
        <taxon>Tessaracoccus</taxon>
    </lineage>
</organism>
<dbReference type="EMBL" id="CP019606">
    <property type="protein sequence ID" value="AQP47502.1"/>
    <property type="molecule type" value="Genomic_DNA"/>
</dbReference>
<evidence type="ECO:0000313" key="1">
    <source>
        <dbReference type="EMBL" id="AQP47502.1"/>
    </source>
</evidence>
<dbReference type="Proteomes" id="UP000188145">
    <property type="component" value="Chromosome"/>
</dbReference>
<proteinExistence type="predicted"/>
<sequence>MGWFGRRKKQVQLAKEAELVPDALREHLSAFVGTRRGVEAWVEQPTSFNKPSILLVAADGESTRRGLPSADYGYQFAADHQIPCYDAGVVPYPKRMREYGLRAKREARGPQAPSAN</sequence>
<dbReference type="RefSeq" id="WP_226997154.1">
    <property type="nucleotide sequence ID" value="NZ_CP019606.1"/>
</dbReference>
<dbReference type="STRING" id="1332264.BW730_08360"/>
<gene>
    <name evidence="1" type="ORF">BW730_08360</name>
</gene>
<protein>
    <submittedName>
        <fullName evidence="1">Uncharacterized protein</fullName>
    </submittedName>
</protein>
<dbReference type="KEGG" id="tes:BW730_08360"/>
<dbReference type="AlphaFoldDB" id="A0A1Q2CN19"/>
<name>A0A1Q2CN19_9ACTN</name>
<reference evidence="2" key="1">
    <citation type="submission" date="2017-02" db="EMBL/GenBank/DDBJ databases">
        <title>Tessaracoccus aquaemaris sp. nov., isolated from the intestine of a Korean rockfish, Sebastes schlegelii, in a marine aquaculture pond.</title>
        <authorList>
            <person name="Tak E.J."/>
            <person name="Bae J.-W."/>
        </authorList>
    </citation>
    <scope>NUCLEOTIDE SEQUENCE [LARGE SCALE GENOMIC DNA]</scope>
    <source>
        <strain evidence="2">NSG39</strain>
    </source>
</reference>
<keyword evidence="2" id="KW-1185">Reference proteome</keyword>